<evidence type="ECO:0000313" key="3">
    <source>
        <dbReference type="Proteomes" id="UP000398389"/>
    </source>
</evidence>
<evidence type="ECO:0000256" key="1">
    <source>
        <dbReference type="SAM" id="MobiDB-lite"/>
    </source>
</evidence>
<reference evidence="2 3" key="1">
    <citation type="submission" date="2019-09" db="EMBL/GenBank/DDBJ databases">
        <authorList>
            <person name="Brejova B."/>
        </authorList>
    </citation>
    <scope>NUCLEOTIDE SEQUENCE [LARGE SCALE GENOMIC DNA]</scope>
</reference>
<organism evidence="2 3">
    <name type="scientific">Magnusiomyces paraingens</name>
    <dbReference type="NCBI Taxonomy" id="2606893"/>
    <lineage>
        <taxon>Eukaryota</taxon>
        <taxon>Fungi</taxon>
        <taxon>Dikarya</taxon>
        <taxon>Ascomycota</taxon>
        <taxon>Saccharomycotina</taxon>
        <taxon>Dipodascomycetes</taxon>
        <taxon>Dipodascales</taxon>
        <taxon>Dipodascaceae</taxon>
        <taxon>Magnusiomyces</taxon>
    </lineage>
</organism>
<dbReference type="Proteomes" id="UP000398389">
    <property type="component" value="Unassembled WGS sequence"/>
</dbReference>
<dbReference type="AlphaFoldDB" id="A0A5E8BI52"/>
<feature type="compositionally biased region" description="Low complexity" evidence="1">
    <location>
        <begin position="58"/>
        <end position="77"/>
    </location>
</feature>
<sequence>MSRPKSAIENLPDDVLFIIFAYAPELRAASRRLHAAAELRDRHLLLHYLSHGGRPRSKSSSSSSSSANTTAATTGTAPPTPPSPESSVSLSSIATPSVFDETVLLERVRSDPVISAFLEKVSYSTSSSLSSSSSSRVSDRALLALFRRDVCFFDESHIITPRPDAEIEIIEDPSIAVTPSASAPEPPSGTCHWQVVRDPAQGAPASGTCVRARGVHWLWLQHRTRLAPGFRYRILCSLRASNAFALNTVRFMVQENPYVRQAFQPYAPVAATAGQHGVLGNERTAGGTMYLGEIDVLMPPSPGIVVVEGVRNGASGAWVIGSSDDDGDEDMDEADEPSDMEEEEEEEVEEEVEEVEVVVSQQSNVNEEHRQNNINTEPSDPSSSSSFRYYFMHDEDDELLVSEPSTAGGGATPQLPIPGVSVGTMTGLTSPPHTVVVPASSLPRTPSGVSGNGSHDALHHHLQLHRQLAQIERERSFEDAVAAADDPAARARAHRRLLRLRYGAHGSAAYAGNSSLSVSVSTSVSGATTPKSPHFTERSRATSFAAMARARPGSSSLSTSHIPSLATGGVRTSGSVGTAVATMTAAVSQTPGMRAIRQAQRRARKLEAIAAAARPAGRWPQVVFDIEDTSVGINRGLQFNSLWFEQVAPLQELQPRPRDWHAVAPGSKELPTLERLGLVTPDAREVFARFARHKIMTGQS</sequence>
<feature type="region of interest" description="Disordered" evidence="1">
    <location>
        <begin position="51"/>
        <end position="90"/>
    </location>
</feature>
<accession>A0A5E8BI52</accession>
<dbReference type="EMBL" id="CABVLU010000002">
    <property type="protein sequence ID" value="VVT49218.1"/>
    <property type="molecule type" value="Genomic_DNA"/>
</dbReference>
<dbReference type="GeneID" id="43580981"/>
<keyword evidence="3" id="KW-1185">Reference proteome</keyword>
<protein>
    <submittedName>
        <fullName evidence="2">Uncharacterized protein</fullName>
    </submittedName>
</protein>
<evidence type="ECO:0000313" key="2">
    <source>
        <dbReference type="EMBL" id="VVT49218.1"/>
    </source>
</evidence>
<dbReference type="RefSeq" id="XP_031852772.1">
    <property type="nucleotide sequence ID" value="XM_031996881.1"/>
</dbReference>
<name>A0A5E8BI52_9ASCO</name>
<gene>
    <name evidence="2" type="ORF">SAPINGB_P002161</name>
</gene>
<proteinExistence type="predicted"/>
<feature type="region of interest" description="Disordered" evidence="1">
    <location>
        <begin position="318"/>
        <end position="385"/>
    </location>
</feature>
<feature type="compositionally biased region" description="Acidic residues" evidence="1">
    <location>
        <begin position="323"/>
        <end position="356"/>
    </location>
</feature>